<dbReference type="InterPro" id="IPR027417">
    <property type="entry name" value="P-loop_NTPase"/>
</dbReference>
<accession>A0A0H3A8K0</accession>
<evidence type="ECO:0000256" key="11">
    <source>
        <dbReference type="ARBA" id="ARBA00023098"/>
    </source>
</evidence>
<organism evidence="14 15">
    <name type="scientific">Nitratidesulfovibrio vulgaris (strain DP4)</name>
    <name type="common">Desulfovibrio vulgaris</name>
    <dbReference type="NCBI Taxonomy" id="391774"/>
    <lineage>
        <taxon>Bacteria</taxon>
        <taxon>Pseudomonadati</taxon>
        <taxon>Thermodesulfobacteriota</taxon>
        <taxon>Desulfovibrionia</taxon>
        <taxon>Desulfovibrionales</taxon>
        <taxon>Desulfovibrionaceae</taxon>
        <taxon>Nitratidesulfovibrio</taxon>
    </lineage>
</organism>
<keyword evidence="8 13" id="KW-0547">Nucleotide-binding</keyword>
<dbReference type="GO" id="GO:0009245">
    <property type="term" value="P:lipid A biosynthetic process"/>
    <property type="evidence" value="ECO:0007669"/>
    <property type="project" value="UniProtKB-UniRule"/>
</dbReference>
<keyword evidence="11 13" id="KW-0443">Lipid metabolism</keyword>
<dbReference type="HOGENOM" id="CLU_038816_6_1_7"/>
<dbReference type="GO" id="GO:0009244">
    <property type="term" value="P:lipopolysaccharide core region biosynthetic process"/>
    <property type="evidence" value="ECO:0007669"/>
    <property type="project" value="TreeGrafter"/>
</dbReference>
<evidence type="ECO:0000313" key="15">
    <source>
        <dbReference type="Proteomes" id="UP000009173"/>
    </source>
</evidence>
<comment type="catalytic activity">
    <reaction evidence="13">
        <text>a lipid A disaccharide + ATP = a lipid IVA + ADP + H(+)</text>
        <dbReference type="Rhea" id="RHEA:67840"/>
        <dbReference type="ChEBI" id="CHEBI:15378"/>
        <dbReference type="ChEBI" id="CHEBI:30616"/>
        <dbReference type="ChEBI" id="CHEBI:176343"/>
        <dbReference type="ChEBI" id="CHEBI:176425"/>
        <dbReference type="ChEBI" id="CHEBI:456216"/>
        <dbReference type="EC" id="2.7.1.130"/>
    </reaction>
</comment>
<evidence type="ECO:0000256" key="3">
    <source>
        <dbReference type="ARBA" id="ARBA00012071"/>
    </source>
</evidence>
<evidence type="ECO:0000256" key="12">
    <source>
        <dbReference type="ARBA" id="ARBA00029757"/>
    </source>
</evidence>
<keyword evidence="6 13" id="KW-0441">Lipid A biosynthesis</keyword>
<dbReference type="GO" id="GO:0009029">
    <property type="term" value="F:lipid-A 4'-kinase activity"/>
    <property type="evidence" value="ECO:0007669"/>
    <property type="project" value="UniProtKB-UniRule"/>
</dbReference>
<evidence type="ECO:0000256" key="8">
    <source>
        <dbReference type="ARBA" id="ARBA00022741"/>
    </source>
</evidence>
<keyword evidence="10 13" id="KW-0067">ATP-binding</keyword>
<gene>
    <name evidence="13" type="primary">lpxK</name>
    <name evidence="14" type="ordered locus">Dvul_0773</name>
</gene>
<dbReference type="AlphaFoldDB" id="A0A0H3A8K0"/>
<dbReference type="KEGG" id="dvl:Dvul_0773"/>
<sequence>MAVRRRFWESPISPAFRPSRPVVSVGNIAWGGTGKTPLVDWLLHWAGTRGLNPAVLTRGYGAKPPTVPFLVGSQHTAEEAGDEPLMLARRNPYAAVLVDPVRRRAGRWAEHELRPHFYLLDDGMQHLAVRRDLDLVVLRPDDVLDQWGRVLPAGSWREGASALKSATAFFVKSSPEVFEALAPVLEERLAPYGVPVFSFWLRPSGLLRVGGNEQRPHFDGAPYVLVSGVGGPGQVGETATRYFGYAPVRHRVFPDHHPYGPDDVRSLAQEGAQLVCTPKDAVKLERFAGLDLWTFDLQTVFGPAIGTAAPFPQWWDERWARLARERAGTS</sequence>
<dbReference type="InterPro" id="IPR003758">
    <property type="entry name" value="LpxK"/>
</dbReference>
<evidence type="ECO:0000256" key="4">
    <source>
        <dbReference type="ARBA" id="ARBA00016436"/>
    </source>
</evidence>
<comment type="pathway">
    <text evidence="2 13">Glycolipid biosynthesis; lipid IV(A) biosynthesis; lipid IV(A) from (3R)-3-hydroxytetradecanoyl-[acyl-carrier-protein] and UDP-N-acetyl-alpha-D-glucosamine: step 6/6.</text>
</comment>
<protein>
    <recommendedName>
        <fullName evidence="4 13">Tetraacyldisaccharide 4'-kinase</fullName>
        <ecNumber evidence="3 13">2.7.1.130</ecNumber>
    </recommendedName>
    <alternativeName>
        <fullName evidence="12 13">Lipid A 4'-kinase</fullName>
    </alternativeName>
</protein>
<dbReference type="EMBL" id="CP000527">
    <property type="protein sequence ID" value="ABM27795.1"/>
    <property type="molecule type" value="Genomic_DNA"/>
</dbReference>
<dbReference type="Proteomes" id="UP000009173">
    <property type="component" value="Chromosome"/>
</dbReference>
<feature type="binding site" evidence="13">
    <location>
        <begin position="29"/>
        <end position="36"/>
    </location>
    <ligand>
        <name>ATP</name>
        <dbReference type="ChEBI" id="CHEBI:30616"/>
    </ligand>
</feature>
<comment type="function">
    <text evidence="1 13">Transfers the gamma-phosphate of ATP to the 4'-position of a tetraacyldisaccharide 1-phosphate intermediate (termed DS-1-P) to form tetraacyldisaccharide 1,4'-bis-phosphate (lipid IVA).</text>
</comment>
<evidence type="ECO:0000256" key="6">
    <source>
        <dbReference type="ARBA" id="ARBA00022556"/>
    </source>
</evidence>
<evidence type="ECO:0000256" key="2">
    <source>
        <dbReference type="ARBA" id="ARBA00004870"/>
    </source>
</evidence>
<dbReference type="EC" id="2.7.1.130" evidence="3 13"/>
<dbReference type="NCBIfam" id="TIGR00682">
    <property type="entry name" value="lpxK"/>
    <property type="match status" value="1"/>
</dbReference>
<dbReference type="UniPathway" id="UPA00359">
    <property type="reaction ID" value="UER00482"/>
</dbReference>
<evidence type="ECO:0000256" key="10">
    <source>
        <dbReference type="ARBA" id="ARBA00022840"/>
    </source>
</evidence>
<dbReference type="Pfam" id="PF02606">
    <property type="entry name" value="LpxK"/>
    <property type="match status" value="1"/>
</dbReference>
<dbReference type="PANTHER" id="PTHR42724:SF1">
    <property type="entry name" value="TETRAACYLDISACCHARIDE 4'-KINASE, MITOCHONDRIAL-RELATED"/>
    <property type="match status" value="1"/>
</dbReference>
<evidence type="ECO:0000256" key="9">
    <source>
        <dbReference type="ARBA" id="ARBA00022777"/>
    </source>
</evidence>
<keyword evidence="7 13" id="KW-0808">Transferase</keyword>
<evidence type="ECO:0000256" key="5">
    <source>
        <dbReference type="ARBA" id="ARBA00022516"/>
    </source>
</evidence>
<keyword evidence="5 13" id="KW-0444">Lipid biosynthesis</keyword>
<evidence type="ECO:0000313" key="14">
    <source>
        <dbReference type="EMBL" id="ABM27795.1"/>
    </source>
</evidence>
<evidence type="ECO:0000256" key="13">
    <source>
        <dbReference type="HAMAP-Rule" id="MF_00409"/>
    </source>
</evidence>
<dbReference type="GO" id="GO:0005886">
    <property type="term" value="C:plasma membrane"/>
    <property type="evidence" value="ECO:0007669"/>
    <property type="project" value="TreeGrafter"/>
</dbReference>
<proteinExistence type="inferred from homology"/>
<keyword evidence="9 13" id="KW-0418">Kinase</keyword>
<reference evidence="15" key="1">
    <citation type="journal article" date="2009" name="Environ. Microbiol.">
        <title>Contribution of mobile genetic elements to Desulfovibrio vulgaris genome plasticity.</title>
        <authorList>
            <person name="Walker C.B."/>
            <person name="Stolyar S."/>
            <person name="Chivian D."/>
            <person name="Pinel N."/>
            <person name="Gabster J.A."/>
            <person name="Dehal P.S."/>
            <person name="He Z."/>
            <person name="Yang Z.K."/>
            <person name="Yen H.C."/>
            <person name="Zhou J."/>
            <person name="Wall J.D."/>
            <person name="Hazen T.C."/>
            <person name="Arkin A.P."/>
            <person name="Stahl D.A."/>
        </authorList>
    </citation>
    <scope>NUCLEOTIDE SEQUENCE [LARGE SCALE GENOMIC DNA]</scope>
    <source>
        <strain evidence="15">DP4</strain>
    </source>
</reference>
<dbReference type="HAMAP" id="MF_00409">
    <property type="entry name" value="LpxK"/>
    <property type="match status" value="1"/>
</dbReference>
<name>A0A0H3A8K0_NITV4</name>
<evidence type="ECO:0000256" key="1">
    <source>
        <dbReference type="ARBA" id="ARBA00002274"/>
    </source>
</evidence>
<comment type="similarity">
    <text evidence="13">Belongs to the LpxK family.</text>
</comment>
<dbReference type="PANTHER" id="PTHR42724">
    <property type="entry name" value="TETRAACYLDISACCHARIDE 4'-KINASE"/>
    <property type="match status" value="1"/>
</dbReference>
<dbReference type="SUPFAM" id="SSF52540">
    <property type="entry name" value="P-loop containing nucleoside triphosphate hydrolases"/>
    <property type="match status" value="1"/>
</dbReference>
<evidence type="ECO:0000256" key="7">
    <source>
        <dbReference type="ARBA" id="ARBA00022679"/>
    </source>
</evidence>
<dbReference type="GO" id="GO:0005524">
    <property type="term" value="F:ATP binding"/>
    <property type="evidence" value="ECO:0007669"/>
    <property type="project" value="UniProtKB-UniRule"/>
</dbReference>